<gene>
    <name evidence="1" type="ORF">Q760_01285</name>
</gene>
<dbReference type="InterPro" id="IPR014347">
    <property type="entry name" value="Tautomerase/MIF_sf"/>
</dbReference>
<dbReference type="OrthoDB" id="9804765at2"/>
<protein>
    <submittedName>
        <fullName evidence="1">4-oxalocrotonate tautomerase</fullName>
    </submittedName>
</protein>
<sequence>MAQVKIYGRRDVWAPRRRELSDAVHAALVGAWQLPEDKRFHRFLLLDAEDLVAPRSPEYLVIEIVCFTGRSPAARRALIAAFFEDVAPALGLAAEDLEVVILESPPASWGIRGVAGDELTLGYRVDV</sequence>
<dbReference type="Proteomes" id="UP000029833">
    <property type="component" value="Unassembled WGS sequence"/>
</dbReference>
<dbReference type="EMBL" id="AXNT01000011">
    <property type="protein sequence ID" value="KGM03540.1"/>
    <property type="molecule type" value="Genomic_DNA"/>
</dbReference>
<dbReference type="PANTHER" id="PTHR38460">
    <property type="entry name" value="TAUTOMERASE YOLI-RELATED"/>
    <property type="match status" value="1"/>
</dbReference>
<dbReference type="PANTHER" id="PTHR38460:SF1">
    <property type="entry name" value="TAUTOMERASE YOLI-RELATED"/>
    <property type="match status" value="1"/>
</dbReference>
<proteinExistence type="predicted"/>
<evidence type="ECO:0000313" key="2">
    <source>
        <dbReference type="Proteomes" id="UP000029833"/>
    </source>
</evidence>
<dbReference type="AlphaFoldDB" id="A0A0A0B9J5"/>
<dbReference type="Pfam" id="PF14552">
    <property type="entry name" value="Tautomerase_2"/>
    <property type="match status" value="1"/>
</dbReference>
<reference evidence="1 2" key="1">
    <citation type="submission" date="2013-10" db="EMBL/GenBank/DDBJ databases">
        <authorList>
            <person name="Wang G."/>
            <person name="Zhuang W."/>
        </authorList>
    </citation>
    <scope>NUCLEOTIDE SEQUENCE [LARGE SCALE GENOMIC DNA]</scope>
    <source>
        <strain evidence="1 2">DSM 20118</strain>
    </source>
</reference>
<comment type="caution">
    <text evidence="1">The sequence shown here is derived from an EMBL/GenBank/DDBJ whole genome shotgun (WGS) entry which is preliminary data.</text>
</comment>
<dbReference type="STRING" id="1408250.Q760_01285"/>
<evidence type="ECO:0000313" key="1">
    <source>
        <dbReference type="EMBL" id="KGM03540.1"/>
    </source>
</evidence>
<accession>A0A0A0B9J5</accession>
<dbReference type="RefSeq" id="WP_034625093.1">
    <property type="nucleotide sequence ID" value="NZ_AXNT01000011.1"/>
</dbReference>
<organism evidence="1 2">
    <name type="scientific">Cellulomonas cellasea DSM 20118</name>
    <dbReference type="NCBI Taxonomy" id="1408250"/>
    <lineage>
        <taxon>Bacteria</taxon>
        <taxon>Bacillati</taxon>
        <taxon>Actinomycetota</taxon>
        <taxon>Actinomycetes</taxon>
        <taxon>Micrococcales</taxon>
        <taxon>Cellulomonadaceae</taxon>
        <taxon>Cellulomonas</taxon>
    </lineage>
</organism>
<dbReference type="Gene3D" id="3.30.429.10">
    <property type="entry name" value="Macrophage Migration Inhibitory Factor"/>
    <property type="match status" value="1"/>
</dbReference>
<dbReference type="SUPFAM" id="SSF55331">
    <property type="entry name" value="Tautomerase/MIF"/>
    <property type="match status" value="1"/>
</dbReference>
<name>A0A0A0B9J5_9CELL</name>
<dbReference type="InterPro" id="IPR037479">
    <property type="entry name" value="Tauto_MSAD"/>
</dbReference>
<keyword evidence="2" id="KW-1185">Reference proteome</keyword>